<keyword evidence="3" id="KW-1185">Reference proteome</keyword>
<sequence length="127" mass="14131">MIRRIYLYLVLFATLMMSIGGCVGIFMSLSDIIVPNGVIQDYASYRDMRIAQSVKVPPGEPAPPVPDEATIRADYERLVVDEMQQARRRGLNGLIKSLGWIVIPLPIFLWYSRKLKDDKGSSAGASA</sequence>
<evidence type="ECO:0000256" key="1">
    <source>
        <dbReference type="SAM" id="Phobius"/>
    </source>
</evidence>
<proteinExistence type="predicted"/>
<keyword evidence="1" id="KW-0472">Membrane</keyword>
<dbReference type="Proteomes" id="UP000231932">
    <property type="component" value="Chromosome"/>
</dbReference>
<dbReference type="AlphaFoldDB" id="A0A2K8N310"/>
<protein>
    <submittedName>
        <fullName evidence="2">Uncharacterized protein</fullName>
    </submittedName>
</protein>
<evidence type="ECO:0000313" key="2">
    <source>
        <dbReference type="EMBL" id="ATY83899.1"/>
    </source>
</evidence>
<dbReference type="EMBL" id="CP024955">
    <property type="protein sequence ID" value="ATY83899.1"/>
    <property type="molecule type" value="Genomic_DNA"/>
</dbReference>
<reference evidence="3" key="1">
    <citation type="submission" date="2017-11" db="EMBL/GenBank/DDBJ databases">
        <title>Complete Genome Sequence of Kyrpidia sp. Strain EA-1, a thermophilic, hydrogen-oxidizing Bacterium, isolated from the Azores.</title>
        <authorList>
            <person name="Reiner J.E."/>
            <person name="Lapp C.J."/>
            <person name="Bunk B."/>
            <person name="Gescher J."/>
        </authorList>
    </citation>
    <scope>NUCLEOTIDE SEQUENCE [LARGE SCALE GENOMIC DNA]</scope>
    <source>
        <strain evidence="3">EA-1</strain>
    </source>
</reference>
<evidence type="ECO:0000313" key="3">
    <source>
        <dbReference type="Proteomes" id="UP000231932"/>
    </source>
</evidence>
<dbReference type="PROSITE" id="PS51257">
    <property type="entry name" value="PROKAR_LIPOPROTEIN"/>
    <property type="match status" value="1"/>
</dbReference>
<dbReference type="OrthoDB" id="2925884at2"/>
<keyword evidence="1" id="KW-0812">Transmembrane</keyword>
<name>A0A2K8N310_9BACL</name>
<feature type="transmembrane region" description="Helical" evidence="1">
    <location>
        <begin position="93"/>
        <end position="111"/>
    </location>
</feature>
<dbReference type="KEGG" id="kyr:CVV65_02075"/>
<feature type="transmembrane region" description="Helical" evidence="1">
    <location>
        <begin position="7"/>
        <end position="29"/>
    </location>
</feature>
<gene>
    <name evidence="2" type="ORF">CVV65_02075</name>
</gene>
<accession>A0A2K8N310</accession>
<organism evidence="2 3">
    <name type="scientific">Kyrpidia spormannii</name>
    <dbReference type="NCBI Taxonomy" id="2055160"/>
    <lineage>
        <taxon>Bacteria</taxon>
        <taxon>Bacillati</taxon>
        <taxon>Bacillota</taxon>
        <taxon>Bacilli</taxon>
        <taxon>Bacillales</taxon>
        <taxon>Alicyclobacillaceae</taxon>
        <taxon>Kyrpidia</taxon>
    </lineage>
</organism>
<keyword evidence="1" id="KW-1133">Transmembrane helix</keyword>
<dbReference type="RefSeq" id="WP_100666735.1">
    <property type="nucleotide sequence ID" value="NZ_CP024955.1"/>
</dbReference>